<gene>
    <name evidence="11" type="ORF">LOTGIDRAFT_192242</name>
</gene>
<evidence type="ECO:0000259" key="10">
    <source>
        <dbReference type="PROSITE" id="PS50866"/>
    </source>
</evidence>
<feature type="domain" description="GOLD" evidence="10">
    <location>
        <begin position="39"/>
        <end position="120"/>
    </location>
</feature>
<proteinExistence type="inferred from homology"/>
<evidence type="ECO:0000256" key="6">
    <source>
        <dbReference type="ARBA" id="ARBA00023136"/>
    </source>
</evidence>
<evidence type="ECO:0000256" key="5">
    <source>
        <dbReference type="ARBA" id="ARBA00022989"/>
    </source>
</evidence>
<sequence length="218" mass="25179">MAITRPYVLIYHLFILLNILPFSCGFGYDFTFELEDNAKTCFSEIYDESELIIFEYRVIRGGKMDVDAKVVSPNGKILYKQKQRQADTYELEPQNGEFKFCFSNEFSTISHKVVFFSIRPKNVKSLSGQLGIKIPTVKSATETSFDTINEYMNTVYDFQRVYRLKEAIGRHLAENLSTGVLYWSIFQTIIVVSTGFGQVLILKFLFTEKRTNNAKVDK</sequence>
<dbReference type="RefSeq" id="XP_009059202.1">
    <property type="nucleotide sequence ID" value="XM_009060954.1"/>
</dbReference>
<protein>
    <recommendedName>
        <fullName evidence="10">GOLD domain-containing protein</fullName>
    </recommendedName>
</protein>
<evidence type="ECO:0000256" key="4">
    <source>
        <dbReference type="ARBA" id="ARBA00022729"/>
    </source>
</evidence>
<dbReference type="InterPro" id="IPR036598">
    <property type="entry name" value="GOLD_dom_sf"/>
</dbReference>
<dbReference type="SMART" id="SM01190">
    <property type="entry name" value="EMP24_GP25L"/>
    <property type="match status" value="1"/>
</dbReference>
<accession>V4A0D7</accession>
<evidence type="ECO:0000256" key="7">
    <source>
        <dbReference type="ARBA" id="ARBA00037847"/>
    </source>
</evidence>
<dbReference type="InterPro" id="IPR015720">
    <property type="entry name" value="Emp24-like"/>
</dbReference>
<evidence type="ECO:0000256" key="3">
    <source>
        <dbReference type="ARBA" id="ARBA00022692"/>
    </source>
</evidence>
<dbReference type="STRING" id="225164.V4A0D7"/>
<dbReference type="OMA" id="DREEMCF"/>
<dbReference type="GeneID" id="20244969"/>
<dbReference type="GO" id="GO:0016020">
    <property type="term" value="C:membrane"/>
    <property type="evidence" value="ECO:0007669"/>
    <property type="project" value="UniProtKB-SubCell"/>
</dbReference>
<dbReference type="EMBL" id="KB202481">
    <property type="protein sequence ID" value="ESO90127.1"/>
    <property type="molecule type" value="Genomic_DNA"/>
</dbReference>
<feature type="transmembrane region" description="Helical" evidence="9">
    <location>
        <begin position="7"/>
        <end position="28"/>
    </location>
</feature>
<evidence type="ECO:0000256" key="8">
    <source>
        <dbReference type="RuleBase" id="RU003827"/>
    </source>
</evidence>
<keyword evidence="6 9" id="KW-0472">Membrane</keyword>
<keyword evidence="4" id="KW-0732">Signal</keyword>
<dbReference type="CTD" id="20244969"/>
<dbReference type="OrthoDB" id="62956at2759"/>
<keyword evidence="5 9" id="KW-1133">Transmembrane helix</keyword>
<dbReference type="AlphaFoldDB" id="V4A0D7"/>
<dbReference type="KEGG" id="lgi:LOTGIDRAFT_192242"/>
<dbReference type="GO" id="GO:0012505">
    <property type="term" value="C:endomembrane system"/>
    <property type="evidence" value="ECO:0007669"/>
    <property type="project" value="UniProtKB-SubCell"/>
</dbReference>
<keyword evidence="12" id="KW-1185">Reference proteome</keyword>
<feature type="transmembrane region" description="Helical" evidence="9">
    <location>
        <begin position="180"/>
        <end position="206"/>
    </location>
</feature>
<dbReference type="Pfam" id="PF01105">
    <property type="entry name" value="EMP24_GP25L"/>
    <property type="match status" value="1"/>
</dbReference>
<dbReference type="PROSITE" id="PS50866">
    <property type="entry name" value="GOLD"/>
    <property type="match status" value="1"/>
</dbReference>
<dbReference type="SUPFAM" id="SSF101576">
    <property type="entry name" value="Supernatant protein factor (SPF), C-terminal domain"/>
    <property type="match status" value="1"/>
</dbReference>
<comment type="subcellular location">
    <subcellularLocation>
        <location evidence="7">Endomembrane system</location>
        <topology evidence="7">Single-pass membrane protein</topology>
    </subcellularLocation>
    <subcellularLocation>
        <location evidence="1 8">Membrane</location>
        <topology evidence="1 8">Single-pass type I membrane protein</topology>
    </subcellularLocation>
</comment>
<organism evidence="11 12">
    <name type="scientific">Lottia gigantea</name>
    <name type="common">Giant owl limpet</name>
    <dbReference type="NCBI Taxonomy" id="225164"/>
    <lineage>
        <taxon>Eukaryota</taxon>
        <taxon>Metazoa</taxon>
        <taxon>Spiralia</taxon>
        <taxon>Lophotrochozoa</taxon>
        <taxon>Mollusca</taxon>
        <taxon>Gastropoda</taxon>
        <taxon>Patellogastropoda</taxon>
        <taxon>Lottioidea</taxon>
        <taxon>Lottiidae</taxon>
        <taxon>Lottia</taxon>
    </lineage>
</organism>
<dbReference type="PANTHER" id="PTHR22811">
    <property type="entry name" value="TRANSMEMBRANE EMP24 DOMAIN-CONTAINING PROTEIN"/>
    <property type="match status" value="1"/>
</dbReference>
<dbReference type="HOGENOM" id="CLU_066963_6_0_1"/>
<reference evidence="11 12" key="1">
    <citation type="journal article" date="2013" name="Nature">
        <title>Insights into bilaterian evolution from three spiralian genomes.</title>
        <authorList>
            <person name="Simakov O."/>
            <person name="Marletaz F."/>
            <person name="Cho S.J."/>
            <person name="Edsinger-Gonzales E."/>
            <person name="Havlak P."/>
            <person name="Hellsten U."/>
            <person name="Kuo D.H."/>
            <person name="Larsson T."/>
            <person name="Lv J."/>
            <person name="Arendt D."/>
            <person name="Savage R."/>
            <person name="Osoegawa K."/>
            <person name="de Jong P."/>
            <person name="Grimwood J."/>
            <person name="Chapman J.A."/>
            <person name="Shapiro H."/>
            <person name="Aerts A."/>
            <person name="Otillar R.P."/>
            <person name="Terry A.Y."/>
            <person name="Boore J.L."/>
            <person name="Grigoriev I.V."/>
            <person name="Lindberg D.R."/>
            <person name="Seaver E.C."/>
            <person name="Weisblat D.A."/>
            <person name="Putnam N.H."/>
            <person name="Rokhsar D.S."/>
        </authorList>
    </citation>
    <scope>NUCLEOTIDE SEQUENCE [LARGE SCALE GENOMIC DNA]</scope>
</reference>
<comment type="similarity">
    <text evidence="2 8">Belongs to the EMP24/GP25L family.</text>
</comment>
<name>V4A0D7_LOTGI</name>
<evidence type="ECO:0000313" key="11">
    <source>
        <dbReference type="EMBL" id="ESO90127.1"/>
    </source>
</evidence>
<evidence type="ECO:0000256" key="9">
    <source>
        <dbReference type="SAM" id="Phobius"/>
    </source>
</evidence>
<dbReference type="Proteomes" id="UP000030746">
    <property type="component" value="Unassembled WGS sequence"/>
</dbReference>
<evidence type="ECO:0000313" key="12">
    <source>
        <dbReference type="Proteomes" id="UP000030746"/>
    </source>
</evidence>
<evidence type="ECO:0000256" key="1">
    <source>
        <dbReference type="ARBA" id="ARBA00004479"/>
    </source>
</evidence>
<dbReference type="InterPro" id="IPR009038">
    <property type="entry name" value="GOLD_dom"/>
</dbReference>
<evidence type="ECO:0000256" key="2">
    <source>
        <dbReference type="ARBA" id="ARBA00007104"/>
    </source>
</evidence>
<keyword evidence="3 8" id="KW-0812">Transmembrane</keyword>